<keyword evidence="3" id="KW-1185">Reference proteome</keyword>
<evidence type="ECO:0000256" key="1">
    <source>
        <dbReference type="SAM" id="MobiDB-lite"/>
    </source>
</evidence>
<proteinExistence type="predicted"/>
<reference evidence="2" key="1">
    <citation type="submission" date="2023-06" db="EMBL/GenBank/DDBJ databases">
        <title>Genome-scale phylogeny and comparative genomics of the fungal order Sordariales.</title>
        <authorList>
            <consortium name="Lawrence Berkeley National Laboratory"/>
            <person name="Hensen N."/>
            <person name="Bonometti L."/>
            <person name="Westerberg I."/>
            <person name="Brannstrom I.O."/>
            <person name="Guillou S."/>
            <person name="Cros-Aarteil S."/>
            <person name="Calhoun S."/>
            <person name="Haridas S."/>
            <person name="Kuo A."/>
            <person name="Mondo S."/>
            <person name="Pangilinan J."/>
            <person name="Riley R."/>
            <person name="Labutti K."/>
            <person name="Andreopoulos B."/>
            <person name="Lipzen A."/>
            <person name="Chen C."/>
            <person name="Yanf M."/>
            <person name="Daum C."/>
            <person name="Ng V."/>
            <person name="Clum A."/>
            <person name="Steindorff A."/>
            <person name="Ohm R."/>
            <person name="Martin F."/>
            <person name="Silar P."/>
            <person name="Natvig D."/>
            <person name="Lalanne C."/>
            <person name="Gautier V."/>
            <person name="Ament-Velasquez S.L."/>
            <person name="Kruys A."/>
            <person name="Hutchinson M.I."/>
            <person name="Powell A.J."/>
            <person name="Barry K."/>
            <person name="Miller A.N."/>
            <person name="Grigoriev I.V."/>
            <person name="Debuchy R."/>
            <person name="Gladieux P."/>
            <person name="Thoren M.H."/>
            <person name="Johannesson H."/>
        </authorList>
    </citation>
    <scope>NUCLEOTIDE SEQUENCE</scope>
    <source>
        <strain evidence="2">SMH4607-1</strain>
    </source>
</reference>
<name>A0AA40B9D3_9PEZI</name>
<organism evidence="2 3">
    <name type="scientific">Lasiosphaeris hirsuta</name>
    <dbReference type="NCBI Taxonomy" id="260670"/>
    <lineage>
        <taxon>Eukaryota</taxon>
        <taxon>Fungi</taxon>
        <taxon>Dikarya</taxon>
        <taxon>Ascomycota</taxon>
        <taxon>Pezizomycotina</taxon>
        <taxon>Sordariomycetes</taxon>
        <taxon>Sordariomycetidae</taxon>
        <taxon>Sordariales</taxon>
        <taxon>Lasiosphaeriaceae</taxon>
        <taxon>Lasiosphaeris</taxon>
    </lineage>
</organism>
<feature type="region of interest" description="Disordered" evidence="1">
    <location>
        <begin position="1"/>
        <end position="51"/>
    </location>
</feature>
<evidence type="ECO:0000313" key="3">
    <source>
        <dbReference type="Proteomes" id="UP001172102"/>
    </source>
</evidence>
<protein>
    <submittedName>
        <fullName evidence="2">Uncharacterized protein</fullName>
    </submittedName>
</protein>
<dbReference type="AlphaFoldDB" id="A0AA40B9D3"/>
<gene>
    <name evidence="2" type="ORF">B0H67DRAFT_638570</name>
</gene>
<dbReference type="EMBL" id="JAUKUA010000001">
    <property type="protein sequence ID" value="KAK0730016.1"/>
    <property type="molecule type" value="Genomic_DNA"/>
</dbReference>
<comment type="caution">
    <text evidence="2">The sequence shown here is derived from an EMBL/GenBank/DDBJ whole genome shotgun (WGS) entry which is preliminary data.</text>
</comment>
<feature type="compositionally biased region" description="Polar residues" evidence="1">
    <location>
        <begin position="37"/>
        <end position="49"/>
    </location>
</feature>
<evidence type="ECO:0000313" key="2">
    <source>
        <dbReference type="EMBL" id="KAK0730016.1"/>
    </source>
</evidence>
<feature type="compositionally biased region" description="Acidic residues" evidence="1">
    <location>
        <begin position="1"/>
        <end position="10"/>
    </location>
</feature>
<sequence>MTAPSIEDETPGIAAAQPEDSSRDHHFGFRPRRLPSNGGSTDPLHQQAQDPFLPSYPALATYEALLPGTDTFPFIPLQVFGEDTGDVGTCLETSMLVESRSDYS</sequence>
<accession>A0AA40B9D3</accession>
<dbReference type="Proteomes" id="UP001172102">
    <property type="component" value="Unassembled WGS sequence"/>
</dbReference>